<comment type="caution">
    <text evidence="4">The sequence shown here is derived from an EMBL/GenBank/DDBJ whole genome shotgun (WGS) entry which is preliminary data.</text>
</comment>
<evidence type="ECO:0000256" key="2">
    <source>
        <dbReference type="SAM" id="MobiDB-lite"/>
    </source>
</evidence>
<comment type="subcellular location">
    <subcellularLocation>
        <location evidence="1">Cell envelope</location>
    </subcellularLocation>
</comment>
<name>A0A501WUX0_9RHOB</name>
<evidence type="ECO:0000256" key="1">
    <source>
        <dbReference type="ARBA" id="ARBA00004196"/>
    </source>
</evidence>
<organism evidence="4 5">
    <name type="scientific">Amaricoccus solimangrovi</name>
    <dbReference type="NCBI Taxonomy" id="2589815"/>
    <lineage>
        <taxon>Bacteria</taxon>
        <taxon>Pseudomonadati</taxon>
        <taxon>Pseudomonadota</taxon>
        <taxon>Alphaproteobacteria</taxon>
        <taxon>Rhodobacterales</taxon>
        <taxon>Paracoccaceae</taxon>
        <taxon>Amaricoccus</taxon>
    </lineage>
</organism>
<protein>
    <submittedName>
        <fullName evidence="4">Heparinase</fullName>
    </submittedName>
</protein>
<dbReference type="Gene3D" id="1.50.10.100">
    <property type="entry name" value="Chondroitin AC/alginate lyase"/>
    <property type="match status" value="1"/>
</dbReference>
<dbReference type="InterPro" id="IPR008929">
    <property type="entry name" value="Chondroitin_lyas"/>
</dbReference>
<proteinExistence type="predicted"/>
<dbReference type="Proteomes" id="UP000319255">
    <property type="component" value="Unassembled WGS sequence"/>
</dbReference>
<dbReference type="EMBL" id="VFRP01000004">
    <property type="protein sequence ID" value="TPE52190.1"/>
    <property type="molecule type" value="Genomic_DNA"/>
</dbReference>
<dbReference type="Pfam" id="PF07940">
    <property type="entry name" value="Hepar_II_III_C"/>
    <property type="match status" value="1"/>
</dbReference>
<dbReference type="RefSeq" id="WP_140453432.1">
    <property type="nucleotide sequence ID" value="NZ_VFRP01000004.1"/>
</dbReference>
<feature type="domain" description="Heparinase II/III-like C-terminal" evidence="3">
    <location>
        <begin position="317"/>
        <end position="565"/>
    </location>
</feature>
<accession>A0A501WUX0</accession>
<evidence type="ECO:0000313" key="4">
    <source>
        <dbReference type="EMBL" id="TPE52190.1"/>
    </source>
</evidence>
<sequence length="586" mass="62481">MANSALFLKALGARLARPGDQLRNRVRASRAKLGAKPKVAETLPEPPLHGDADRGRRMVAGLWPVFDGLELPVGPGSIWDAVPPAGQVARVEAARQDFRWLEDLATLGSRAARGLAQSWTFDWIRHYGSGSGPGWAPESAGLRAMAWSLHAGMLTQGVDQGGADRFWRALAAQGRYLGAAWEKAPDGLARLRALAGLVWVGRVLPHREHGAHVALLGEVAGEYIDAEGAMASRVPEDLAEAVILLTWTARLLEDGAAPASPALLAAIARAVPVLRALRLGDGALARFHGGGPGTPERLDLALAELRLGAQAKPRLPMGYVRLTGGRLTLVMDGAAPPSGAAALGAHASALAFEMSDGRQPLVVNAGPGQDFGADWAHLCRQTAAASTVEVDNRSSARIVSRDFAARTFGERLEDGPTLVSVRQAQDATGMWLLATQDGYVASHGLLHERRIFLDARGREARGEEILSVTDAKARARFDRAAARGSVVIAARFHLHPSIGVEFDGYRQVATLTVPEGDPWQFRAAGGEIEIEDSVWFDPGAARPRTTKQVVVRAEVVEYLGQITWSFGRVAEAPRASDPFARAPAEP</sequence>
<gene>
    <name evidence="4" type="ORF">FJM51_07145</name>
</gene>
<reference evidence="4 5" key="1">
    <citation type="submission" date="2019-06" db="EMBL/GenBank/DDBJ databases">
        <title>A novel bacterium of genus Amaricoccus, isolated from marine sediment.</title>
        <authorList>
            <person name="Huang H."/>
            <person name="Mo K."/>
            <person name="Hu Y."/>
        </authorList>
    </citation>
    <scope>NUCLEOTIDE SEQUENCE [LARGE SCALE GENOMIC DNA]</scope>
    <source>
        <strain evidence="4 5">HB172011</strain>
    </source>
</reference>
<feature type="region of interest" description="Disordered" evidence="2">
    <location>
        <begin position="28"/>
        <end position="52"/>
    </location>
</feature>
<dbReference type="InterPro" id="IPR012480">
    <property type="entry name" value="Hepar_II_III_C"/>
</dbReference>
<evidence type="ECO:0000259" key="3">
    <source>
        <dbReference type="Pfam" id="PF07940"/>
    </source>
</evidence>
<evidence type="ECO:0000313" key="5">
    <source>
        <dbReference type="Proteomes" id="UP000319255"/>
    </source>
</evidence>
<dbReference type="AlphaFoldDB" id="A0A501WUX0"/>
<keyword evidence="5" id="KW-1185">Reference proteome</keyword>
<dbReference type="GO" id="GO:0030313">
    <property type="term" value="C:cell envelope"/>
    <property type="evidence" value="ECO:0007669"/>
    <property type="project" value="UniProtKB-SubCell"/>
</dbReference>
<dbReference type="OrthoDB" id="9787373at2"/>
<dbReference type="GO" id="GO:0016829">
    <property type="term" value="F:lyase activity"/>
    <property type="evidence" value="ECO:0007669"/>
    <property type="project" value="InterPro"/>
</dbReference>
<dbReference type="Gene3D" id="2.70.98.70">
    <property type="match status" value="1"/>
</dbReference>